<protein>
    <submittedName>
        <fullName evidence="1">Uncharacterized protein</fullName>
    </submittedName>
</protein>
<dbReference type="EMBL" id="MU394333">
    <property type="protein sequence ID" value="KAI6084771.1"/>
    <property type="molecule type" value="Genomic_DNA"/>
</dbReference>
<keyword evidence="2" id="KW-1185">Reference proteome</keyword>
<dbReference type="Proteomes" id="UP001497680">
    <property type="component" value="Unassembled WGS sequence"/>
</dbReference>
<organism evidence="1 2">
    <name type="scientific">Hypoxylon rubiginosum</name>
    <dbReference type="NCBI Taxonomy" id="110542"/>
    <lineage>
        <taxon>Eukaryota</taxon>
        <taxon>Fungi</taxon>
        <taxon>Dikarya</taxon>
        <taxon>Ascomycota</taxon>
        <taxon>Pezizomycotina</taxon>
        <taxon>Sordariomycetes</taxon>
        <taxon>Xylariomycetidae</taxon>
        <taxon>Xylariales</taxon>
        <taxon>Hypoxylaceae</taxon>
        <taxon>Hypoxylon</taxon>
    </lineage>
</organism>
<name>A0ACC0CWS4_9PEZI</name>
<reference evidence="1 2" key="1">
    <citation type="journal article" date="2022" name="New Phytol.">
        <title>Ecological generalism drives hyperdiversity of secondary metabolite gene clusters in xylarialean endophytes.</title>
        <authorList>
            <person name="Franco M.E.E."/>
            <person name="Wisecaver J.H."/>
            <person name="Arnold A.E."/>
            <person name="Ju Y.M."/>
            <person name="Slot J.C."/>
            <person name="Ahrendt S."/>
            <person name="Moore L.P."/>
            <person name="Eastman K.E."/>
            <person name="Scott K."/>
            <person name="Konkel Z."/>
            <person name="Mondo S.J."/>
            <person name="Kuo A."/>
            <person name="Hayes R.D."/>
            <person name="Haridas S."/>
            <person name="Andreopoulos B."/>
            <person name="Riley R."/>
            <person name="LaButti K."/>
            <person name="Pangilinan J."/>
            <person name="Lipzen A."/>
            <person name="Amirebrahimi M."/>
            <person name="Yan J."/>
            <person name="Adam C."/>
            <person name="Keymanesh K."/>
            <person name="Ng V."/>
            <person name="Louie K."/>
            <person name="Northen T."/>
            <person name="Drula E."/>
            <person name="Henrissat B."/>
            <person name="Hsieh H.M."/>
            <person name="Youens-Clark K."/>
            <person name="Lutzoni F."/>
            <person name="Miadlikowska J."/>
            <person name="Eastwood D.C."/>
            <person name="Hamelin R.C."/>
            <person name="Grigoriev I.V."/>
            <person name="U'Ren J.M."/>
        </authorList>
    </citation>
    <scope>NUCLEOTIDE SEQUENCE [LARGE SCALE GENOMIC DNA]</scope>
    <source>
        <strain evidence="1 2">ER1909</strain>
    </source>
</reference>
<comment type="caution">
    <text evidence="1">The sequence shown here is derived from an EMBL/GenBank/DDBJ whole genome shotgun (WGS) entry which is preliminary data.</text>
</comment>
<evidence type="ECO:0000313" key="1">
    <source>
        <dbReference type="EMBL" id="KAI6084771.1"/>
    </source>
</evidence>
<gene>
    <name evidence="1" type="ORF">F4821DRAFT_279883</name>
</gene>
<proteinExistence type="predicted"/>
<sequence length="182" mass="19926">MIKPELHYLDETPLVPNSKLPLVIYRGALTHCENEDAIKEALEANGGWKKGGAWNAWFKAHFHPNAHECYGVVQGSSELSLGRSPLDPPSKGMLLKVNRGDVIVLPAGVSHCSSTASPDYRFVVLFPTGAPRWVSVWFDQPMESVSDYQSQSQRVSLPSHDPLYGEGAGLIETWKTVLAGGK</sequence>
<evidence type="ECO:0000313" key="2">
    <source>
        <dbReference type="Proteomes" id="UP001497680"/>
    </source>
</evidence>
<accession>A0ACC0CWS4</accession>